<dbReference type="InterPro" id="IPR051518">
    <property type="entry name" value="Sucrose_Phosphatase"/>
</dbReference>
<dbReference type="InterPro" id="IPR006380">
    <property type="entry name" value="SPP-like_dom"/>
</dbReference>
<dbReference type="Gene3D" id="3.90.1070.10">
    <property type="match status" value="1"/>
</dbReference>
<evidence type="ECO:0000313" key="4">
    <source>
        <dbReference type="Proteomes" id="UP000241848"/>
    </source>
</evidence>
<dbReference type="SUPFAM" id="SSF56784">
    <property type="entry name" value="HAD-like"/>
    <property type="match status" value="1"/>
</dbReference>
<name>A0A2T2WHY7_9FIRM</name>
<dbReference type="Gene3D" id="3.40.50.1000">
    <property type="entry name" value="HAD superfamily/HAD-like"/>
    <property type="match status" value="1"/>
</dbReference>
<dbReference type="EMBL" id="PXYV01000026">
    <property type="protein sequence ID" value="PSR21840.1"/>
    <property type="molecule type" value="Genomic_DNA"/>
</dbReference>
<dbReference type="InterPro" id="IPR023214">
    <property type="entry name" value="HAD_sf"/>
</dbReference>
<sequence>MAGIKWVLASDIDGTLVGHGGENELASFLKGRLDVGVVYLTGRTRANAEALIRQYDFPAPLALATDIGADVFWGPDMQIDDAWAFQQRRDWAPRRIMRALEDMEGVSFQSRSSHWRLAFGVRDCAALTEVKTRLVHEQIACRTLWDDDARRLDIVPRGALKGRALKHILTRLNMRAQQCFVAGDAENDGDLLEGRYRGVLVANGSIFLRERLPATILRSPFEGALGVLDGLRQFLDEPSLLEREYAG</sequence>
<evidence type="ECO:0000256" key="1">
    <source>
        <dbReference type="ARBA" id="ARBA00022801"/>
    </source>
</evidence>
<dbReference type="SFLD" id="SFLDG01141">
    <property type="entry name" value="C2.B.1:_Sucrose_Phosphatase_Li"/>
    <property type="match status" value="1"/>
</dbReference>
<accession>A0A2T2WHY7</accession>
<evidence type="ECO:0000259" key="2">
    <source>
        <dbReference type="Pfam" id="PF05116"/>
    </source>
</evidence>
<dbReference type="SFLD" id="SFLDS00003">
    <property type="entry name" value="Haloacid_Dehalogenase"/>
    <property type="match status" value="1"/>
</dbReference>
<dbReference type="InterPro" id="IPR036412">
    <property type="entry name" value="HAD-like_sf"/>
</dbReference>
<evidence type="ECO:0000313" key="3">
    <source>
        <dbReference type="EMBL" id="PSR21840.1"/>
    </source>
</evidence>
<dbReference type="GO" id="GO:0016787">
    <property type="term" value="F:hydrolase activity"/>
    <property type="evidence" value="ECO:0007669"/>
    <property type="project" value="UniProtKB-KW"/>
</dbReference>
<gene>
    <name evidence="3" type="ORF">C7B45_09115</name>
</gene>
<protein>
    <submittedName>
        <fullName evidence="3">Sucrose-phosphate phosphatase</fullName>
    </submittedName>
</protein>
<dbReference type="PANTHER" id="PTHR46521">
    <property type="entry name" value="SUCROSE-PHOSPHATASE 2-RELATED"/>
    <property type="match status" value="1"/>
</dbReference>
<feature type="domain" description="Sucrose phosphatase-like" evidence="2">
    <location>
        <begin position="6"/>
        <end position="234"/>
    </location>
</feature>
<dbReference type="Proteomes" id="UP000241848">
    <property type="component" value="Unassembled WGS sequence"/>
</dbReference>
<dbReference type="SFLD" id="SFLDG01140">
    <property type="entry name" value="C2.B:_Phosphomannomutase_and_P"/>
    <property type="match status" value="1"/>
</dbReference>
<organism evidence="3 4">
    <name type="scientific">Sulfobacillus acidophilus</name>
    <dbReference type="NCBI Taxonomy" id="53633"/>
    <lineage>
        <taxon>Bacteria</taxon>
        <taxon>Bacillati</taxon>
        <taxon>Bacillota</taxon>
        <taxon>Clostridia</taxon>
        <taxon>Eubacteriales</taxon>
        <taxon>Clostridiales Family XVII. Incertae Sedis</taxon>
        <taxon>Sulfobacillus</taxon>
    </lineage>
</organism>
<keyword evidence="1" id="KW-0378">Hydrolase</keyword>
<proteinExistence type="predicted"/>
<reference evidence="3 4" key="1">
    <citation type="journal article" date="2014" name="BMC Genomics">
        <title>Comparison of environmental and isolate Sulfobacillus genomes reveals diverse carbon, sulfur, nitrogen, and hydrogen metabolisms.</title>
        <authorList>
            <person name="Justice N.B."/>
            <person name="Norman A."/>
            <person name="Brown C.T."/>
            <person name="Singh A."/>
            <person name="Thomas B.C."/>
            <person name="Banfield J.F."/>
        </authorList>
    </citation>
    <scope>NUCLEOTIDE SEQUENCE [LARGE SCALE GENOMIC DNA]</scope>
    <source>
        <strain evidence="3">AMDSBA3</strain>
    </source>
</reference>
<dbReference type="Pfam" id="PF05116">
    <property type="entry name" value="S6PP"/>
    <property type="match status" value="1"/>
</dbReference>
<dbReference type="AlphaFoldDB" id="A0A2T2WHY7"/>
<dbReference type="PANTHER" id="PTHR46521:SF4">
    <property type="entry name" value="SUCROSE-PHOSPHATASE 2-RELATED"/>
    <property type="match status" value="1"/>
</dbReference>
<comment type="caution">
    <text evidence="3">The sequence shown here is derived from an EMBL/GenBank/DDBJ whole genome shotgun (WGS) entry which is preliminary data.</text>
</comment>